<dbReference type="GO" id="GO:0005762">
    <property type="term" value="C:mitochondrial large ribosomal subunit"/>
    <property type="evidence" value="ECO:0007669"/>
    <property type="project" value="InterPro"/>
</dbReference>
<keyword evidence="3" id="KW-0809">Transit peptide</keyword>
<evidence type="ECO:0000256" key="1">
    <source>
        <dbReference type="ARBA" id="ARBA00004173"/>
    </source>
</evidence>
<dbReference type="Gene3D" id="6.10.250.3440">
    <property type="match status" value="1"/>
</dbReference>
<evidence type="ECO:0000313" key="10">
    <source>
        <dbReference type="EMBL" id="KAF7414623.1"/>
    </source>
</evidence>
<evidence type="ECO:0000256" key="2">
    <source>
        <dbReference type="ARBA" id="ARBA00009360"/>
    </source>
</evidence>
<dbReference type="PANTHER" id="PTHR13359">
    <property type="entry name" value="39S RIBOSOMAL PROTEIN L40, MITOCHONDRIAL"/>
    <property type="match status" value="1"/>
</dbReference>
<dbReference type="InterPro" id="IPR019192">
    <property type="entry name" value="Ribosomal_mL40"/>
</dbReference>
<evidence type="ECO:0000313" key="11">
    <source>
        <dbReference type="Proteomes" id="UP000617340"/>
    </source>
</evidence>
<gene>
    <name evidence="10" type="ORF">HZH68_003112</name>
</gene>
<dbReference type="AlphaFoldDB" id="A0A834NNI8"/>
<comment type="caution">
    <text evidence="10">The sequence shown here is derived from an EMBL/GenBank/DDBJ whole genome shotgun (WGS) entry which is preliminary data.</text>
</comment>
<comment type="subcellular location">
    <subcellularLocation>
        <location evidence="1">Mitochondrion</location>
    </subcellularLocation>
</comment>
<dbReference type="FunFam" id="6.10.250.3440:FF:000001">
    <property type="entry name" value="Mitochondrial ribosomal protein L40"/>
    <property type="match status" value="1"/>
</dbReference>
<keyword evidence="11" id="KW-1185">Reference proteome</keyword>
<evidence type="ECO:0000256" key="7">
    <source>
        <dbReference type="ARBA" id="ARBA00035192"/>
    </source>
</evidence>
<organism evidence="10 11">
    <name type="scientific">Vespula germanica</name>
    <name type="common">German yellow jacket</name>
    <name type="synonym">Paravespula germanica</name>
    <dbReference type="NCBI Taxonomy" id="30212"/>
    <lineage>
        <taxon>Eukaryota</taxon>
        <taxon>Metazoa</taxon>
        <taxon>Ecdysozoa</taxon>
        <taxon>Arthropoda</taxon>
        <taxon>Hexapoda</taxon>
        <taxon>Insecta</taxon>
        <taxon>Pterygota</taxon>
        <taxon>Neoptera</taxon>
        <taxon>Endopterygota</taxon>
        <taxon>Hymenoptera</taxon>
        <taxon>Apocrita</taxon>
        <taxon>Aculeata</taxon>
        <taxon>Vespoidea</taxon>
        <taxon>Vespidae</taxon>
        <taxon>Vespinae</taxon>
        <taxon>Vespula</taxon>
    </lineage>
</organism>
<protein>
    <recommendedName>
        <fullName evidence="7">Large ribosomal subunit protein mL40</fullName>
    </recommendedName>
    <alternativeName>
        <fullName evidence="8">39S ribosomal protein L40, mitochondrial</fullName>
    </alternativeName>
</protein>
<evidence type="ECO:0000256" key="6">
    <source>
        <dbReference type="ARBA" id="ARBA00023274"/>
    </source>
</evidence>
<evidence type="ECO:0000256" key="4">
    <source>
        <dbReference type="ARBA" id="ARBA00022980"/>
    </source>
</evidence>
<feature type="coiled-coil region" evidence="9">
    <location>
        <begin position="133"/>
        <end position="160"/>
    </location>
</feature>
<comment type="similarity">
    <text evidence="2">Belongs to the mitochondrion-specific ribosomal protein mL40 family.</text>
</comment>
<dbReference type="Pfam" id="PF09812">
    <property type="entry name" value="MRP-L28"/>
    <property type="match status" value="1"/>
</dbReference>
<keyword evidence="9" id="KW-0175">Coiled coil</keyword>
<evidence type="ECO:0000256" key="9">
    <source>
        <dbReference type="SAM" id="Coils"/>
    </source>
</evidence>
<dbReference type="PANTHER" id="PTHR13359:SF2">
    <property type="entry name" value="LARGE RIBOSOMAL SUBUNIT PROTEIN ML40"/>
    <property type="match status" value="1"/>
</dbReference>
<reference evidence="10" key="1">
    <citation type="journal article" date="2020" name="G3 (Bethesda)">
        <title>High-Quality Assemblies for Three Invasive Social Wasps from the &lt;i&gt;Vespula&lt;/i&gt; Genus.</title>
        <authorList>
            <person name="Harrop T.W.R."/>
            <person name="Guhlin J."/>
            <person name="McLaughlin G.M."/>
            <person name="Permina E."/>
            <person name="Stockwell P."/>
            <person name="Gilligan J."/>
            <person name="Le Lec M.F."/>
            <person name="Gruber M.A.M."/>
            <person name="Quinn O."/>
            <person name="Lovegrove M."/>
            <person name="Duncan E.J."/>
            <person name="Remnant E.J."/>
            <person name="Van Eeckhoven J."/>
            <person name="Graham B."/>
            <person name="Knapp R.A."/>
            <person name="Langford K.W."/>
            <person name="Kronenberg Z."/>
            <person name="Press M.O."/>
            <person name="Eacker S.M."/>
            <person name="Wilson-Rankin E.E."/>
            <person name="Purcell J."/>
            <person name="Lester P.J."/>
            <person name="Dearden P.K."/>
        </authorList>
    </citation>
    <scope>NUCLEOTIDE SEQUENCE</scope>
    <source>
        <strain evidence="10">Linc-1</strain>
    </source>
</reference>
<dbReference type="EMBL" id="JACSDZ010000002">
    <property type="protein sequence ID" value="KAF7414623.1"/>
    <property type="molecule type" value="Genomic_DNA"/>
</dbReference>
<evidence type="ECO:0000256" key="3">
    <source>
        <dbReference type="ARBA" id="ARBA00022946"/>
    </source>
</evidence>
<keyword evidence="6" id="KW-0687">Ribonucleoprotein</keyword>
<proteinExistence type="inferred from homology"/>
<evidence type="ECO:0000256" key="8">
    <source>
        <dbReference type="ARBA" id="ARBA00083752"/>
    </source>
</evidence>
<keyword evidence="4" id="KW-0689">Ribosomal protein</keyword>
<keyword evidence="5" id="KW-0496">Mitochondrion</keyword>
<evidence type="ECO:0000256" key="5">
    <source>
        <dbReference type="ARBA" id="ARBA00023128"/>
    </source>
</evidence>
<dbReference type="Proteomes" id="UP000617340">
    <property type="component" value="Unassembled WGS sequence"/>
</dbReference>
<dbReference type="InterPro" id="IPR039145">
    <property type="entry name" value="Ribosomal_mL40_metazoa/plant"/>
</dbReference>
<accession>A0A834NNI8</accession>
<sequence>MGLLSVLPVFSRLSKYAITCTHGISTYSNPLQFGITNMLLAEPLKKKKRLDPAIIRQREERKRKRLEKSIRRLQKHAKKLKPINELEIPLFLKTEQEERKRIVPPLSEEEEDRRVLLYKEWARYKNIQHKNDIKTIEGLILSQKRALRELKAESEELYNEAIQIDLTFLPYLRQGPCHTPPIKNYNSPDGEYIDITLKYPGET</sequence>
<name>A0A834NNI8_VESGE</name>